<evidence type="ECO:0000256" key="1">
    <source>
        <dbReference type="SAM" id="Phobius"/>
    </source>
</evidence>
<dbReference type="NCBIfam" id="NF046119">
    <property type="entry name" value="memb_SCO4225"/>
    <property type="match status" value="1"/>
</dbReference>
<proteinExistence type="predicted"/>
<dbReference type="GeneID" id="33067880"/>
<dbReference type="PATRIC" id="fig|285473.5.peg.2308"/>
<dbReference type="OrthoDB" id="4255837at2"/>
<reference evidence="2 3" key="1">
    <citation type="submission" date="2016-09" db="EMBL/GenBank/DDBJ databases">
        <title>Streptomyces rubrolavendulae MJM4426 Genome sequencing and assembly.</title>
        <authorList>
            <person name="Kim J.-G."/>
        </authorList>
    </citation>
    <scope>NUCLEOTIDE SEQUENCE [LARGE SCALE GENOMIC DNA]</scope>
    <source>
        <strain evidence="2 3">MJM4426</strain>
    </source>
</reference>
<dbReference type="EMBL" id="CP017316">
    <property type="protein sequence ID" value="AOT59376.1"/>
    <property type="molecule type" value="Genomic_DNA"/>
</dbReference>
<dbReference type="InterPro" id="IPR057702">
    <property type="entry name" value="DUF7942"/>
</dbReference>
<keyword evidence="3" id="KW-1185">Reference proteome</keyword>
<sequence length="113" mass="11867">MRARTLMRLTFANAASAAYLGLVGASVVFEVAAVLFWEPGIVGIWPFLVTAPTSLLMAGIVGAIWGMDASVWLLVAAVVVSALLHALALGALLEALRGRRRGRGRGPTRPSRA</sequence>
<keyword evidence="1" id="KW-0472">Membrane</keyword>
<dbReference type="Proteomes" id="UP000095349">
    <property type="component" value="Chromosome"/>
</dbReference>
<organism evidence="2 3">
    <name type="scientific">Streptomyces rubrolavendulae</name>
    <dbReference type="NCBI Taxonomy" id="285473"/>
    <lineage>
        <taxon>Bacteria</taxon>
        <taxon>Bacillati</taxon>
        <taxon>Actinomycetota</taxon>
        <taxon>Actinomycetes</taxon>
        <taxon>Kitasatosporales</taxon>
        <taxon>Streptomycetaceae</taxon>
        <taxon>Streptomyces</taxon>
    </lineage>
</organism>
<feature type="transmembrane region" description="Helical" evidence="1">
    <location>
        <begin position="16"/>
        <end position="37"/>
    </location>
</feature>
<name>A0A1D8G1T6_9ACTN</name>
<accession>A0A1D8G1T6</accession>
<dbReference type="KEGG" id="srn:A4G23_02215"/>
<gene>
    <name evidence="2" type="ORF">A4G23_02215</name>
</gene>
<dbReference type="AlphaFoldDB" id="A0A1D8G1T6"/>
<dbReference type="RefSeq" id="WP_069976767.1">
    <property type="nucleotide sequence ID" value="NZ_CP017316.1"/>
</dbReference>
<keyword evidence="1" id="KW-0812">Transmembrane</keyword>
<dbReference type="Pfam" id="PF25637">
    <property type="entry name" value="DUF7942"/>
    <property type="match status" value="1"/>
</dbReference>
<evidence type="ECO:0000313" key="2">
    <source>
        <dbReference type="EMBL" id="AOT59376.1"/>
    </source>
</evidence>
<keyword evidence="1" id="KW-1133">Transmembrane helix</keyword>
<feature type="transmembrane region" description="Helical" evidence="1">
    <location>
        <begin position="71"/>
        <end position="93"/>
    </location>
</feature>
<evidence type="ECO:0000313" key="3">
    <source>
        <dbReference type="Proteomes" id="UP000095349"/>
    </source>
</evidence>
<feature type="transmembrane region" description="Helical" evidence="1">
    <location>
        <begin position="44"/>
        <end position="65"/>
    </location>
</feature>
<protein>
    <submittedName>
        <fullName evidence="2">Uncharacterized protein</fullName>
    </submittedName>
</protein>